<keyword evidence="2" id="KW-0472">Membrane</keyword>
<accession>A0A8J3I3N9</accession>
<proteinExistence type="predicted"/>
<name>A0A8J3I3N9_9CHLR</name>
<evidence type="ECO:0008006" key="5">
    <source>
        <dbReference type="Google" id="ProtNLM"/>
    </source>
</evidence>
<dbReference type="SUPFAM" id="SSF50494">
    <property type="entry name" value="Trypsin-like serine proteases"/>
    <property type="match status" value="1"/>
</dbReference>
<protein>
    <recommendedName>
        <fullName evidence="5">Trypsin-like serine protease</fullName>
    </recommendedName>
</protein>
<feature type="compositionally biased region" description="Pro residues" evidence="1">
    <location>
        <begin position="481"/>
        <end position="497"/>
    </location>
</feature>
<dbReference type="InterPro" id="IPR043504">
    <property type="entry name" value="Peptidase_S1_PA_chymotrypsin"/>
</dbReference>
<dbReference type="Gene3D" id="2.40.10.10">
    <property type="entry name" value="Trypsin-like serine proteases"/>
    <property type="match status" value="1"/>
</dbReference>
<sequence>MKRRLPAQHTSLQPHRRLYTGLLVTMAVCALVFATLGTTRSAHAESQPGGNVSDPVVRAVDAAKPAVVRIITTLVSHVVVHFNSGDVNFPQRGNDGYIAQLSGSGTFISADGDILTADHVVNPPKDDSLNSYIEQQATEDIANYLKSQGKQTTSKEVEQQLANGTLKADVAIDQTESEVFLSTDYTGSLSATSFSSIPSYIHKTVDKIKQQSSLEQRDLAIIHAPFTDMPSIQLGDSSSVQQQDELTIIGFPGNGDVSNRPTDLLTSSVNKISVSSIKTTDNGAPVIQVGGNVEHGDSGGPALDQEGRVVGIVSFGLSSAASPGSTTFLQASNGASEMVKGLNINTAPGAFQKLWGQAINAYASKDAGHWHKAQSLFQQIQSNYPQFKAVQNYLDYTNKQASTETATTSTPGSQITGSPYFTSGIILAVVALIALVVLLFFVVSVRRRGAKQLQPAYAGFGSNPGQSGQARPFTQTLPNNPAQPFPPVPASPTPPPVTSNEYGDAMSAFGAPPQSSFSHPQHPPIQPHMATPPHSTPYPTASSSTTRIWPCGHANRFDALYCSVCGEPAPAIPEPPTVRRHVEQ</sequence>
<evidence type="ECO:0000313" key="3">
    <source>
        <dbReference type="EMBL" id="GHO44274.1"/>
    </source>
</evidence>
<comment type="caution">
    <text evidence="3">The sequence shown here is derived from an EMBL/GenBank/DDBJ whole genome shotgun (WGS) entry which is preliminary data.</text>
</comment>
<organism evidence="3 4">
    <name type="scientific">Ktedonospora formicarum</name>
    <dbReference type="NCBI Taxonomy" id="2778364"/>
    <lineage>
        <taxon>Bacteria</taxon>
        <taxon>Bacillati</taxon>
        <taxon>Chloroflexota</taxon>
        <taxon>Ktedonobacteria</taxon>
        <taxon>Ktedonobacterales</taxon>
        <taxon>Ktedonobacteraceae</taxon>
        <taxon>Ktedonospora</taxon>
    </lineage>
</organism>
<dbReference type="Proteomes" id="UP000612362">
    <property type="component" value="Unassembled WGS sequence"/>
</dbReference>
<dbReference type="AlphaFoldDB" id="A0A8J3I3N9"/>
<feature type="transmembrane region" description="Helical" evidence="2">
    <location>
        <begin position="420"/>
        <end position="443"/>
    </location>
</feature>
<dbReference type="Gene3D" id="2.40.10.120">
    <property type="match status" value="1"/>
</dbReference>
<reference evidence="3" key="1">
    <citation type="submission" date="2020-10" db="EMBL/GenBank/DDBJ databases">
        <title>Taxonomic study of unclassified bacteria belonging to the class Ktedonobacteria.</title>
        <authorList>
            <person name="Yabe S."/>
            <person name="Wang C.M."/>
            <person name="Zheng Y."/>
            <person name="Sakai Y."/>
            <person name="Cavaletti L."/>
            <person name="Monciardini P."/>
            <person name="Donadio S."/>
        </authorList>
    </citation>
    <scope>NUCLEOTIDE SEQUENCE</scope>
    <source>
        <strain evidence="3">SOSP1-1</strain>
    </source>
</reference>
<feature type="region of interest" description="Disordered" evidence="1">
    <location>
        <begin position="456"/>
        <end position="544"/>
    </location>
</feature>
<dbReference type="EMBL" id="BNJF01000001">
    <property type="protein sequence ID" value="GHO44274.1"/>
    <property type="molecule type" value="Genomic_DNA"/>
</dbReference>
<dbReference type="RefSeq" id="WP_220193681.1">
    <property type="nucleotide sequence ID" value="NZ_BNJF01000001.1"/>
</dbReference>
<evidence type="ECO:0000256" key="2">
    <source>
        <dbReference type="SAM" id="Phobius"/>
    </source>
</evidence>
<gene>
    <name evidence="3" type="ORF">KSX_24370</name>
</gene>
<feature type="compositionally biased region" description="Polar residues" evidence="1">
    <location>
        <begin position="463"/>
        <end position="477"/>
    </location>
</feature>
<dbReference type="Pfam" id="PF13365">
    <property type="entry name" value="Trypsin_2"/>
    <property type="match status" value="1"/>
</dbReference>
<dbReference type="PANTHER" id="PTHR22939">
    <property type="entry name" value="SERINE PROTEASE FAMILY S1C HTRA-RELATED"/>
    <property type="match status" value="1"/>
</dbReference>
<dbReference type="PANTHER" id="PTHR22939:SF129">
    <property type="entry name" value="SERINE PROTEASE HTRA2, MITOCHONDRIAL"/>
    <property type="match status" value="1"/>
</dbReference>
<keyword evidence="2" id="KW-1133">Transmembrane helix</keyword>
<dbReference type="InterPro" id="IPR009003">
    <property type="entry name" value="Peptidase_S1_PA"/>
</dbReference>
<keyword evidence="2" id="KW-0812">Transmembrane</keyword>
<evidence type="ECO:0000256" key="1">
    <source>
        <dbReference type="SAM" id="MobiDB-lite"/>
    </source>
</evidence>
<evidence type="ECO:0000313" key="4">
    <source>
        <dbReference type="Proteomes" id="UP000612362"/>
    </source>
</evidence>
<keyword evidence="4" id="KW-1185">Reference proteome</keyword>
<feature type="compositionally biased region" description="Low complexity" evidence="1">
    <location>
        <begin position="527"/>
        <end position="544"/>
    </location>
</feature>